<feature type="chain" id="PRO_5042058888" description="Glucuronosyltransferase" evidence="6">
    <location>
        <begin position="26"/>
        <end position="553"/>
    </location>
</feature>
<keyword evidence="8" id="KW-1185">Reference proteome</keyword>
<name>A0AAD9VJX6_9HYME</name>
<comment type="similarity">
    <text evidence="1 4">Belongs to the UDP-glycosyltransferase family.</text>
</comment>
<gene>
    <name evidence="7" type="ORF">KPH14_003473</name>
</gene>
<dbReference type="FunFam" id="3.40.50.2000:FF:000050">
    <property type="entry name" value="UDP-glucuronosyltransferase"/>
    <property type="match status" value="1"/>
</dbReference>
<feature type="signal peptide" evidence="6">
    <location>
        <begin position="1"/>
        <end position="25"/>
    </location>
</feature>
<keyword evidence="5" id="KW-0472">Membrane</keyword>
<dbReference type="Pfam" id="PF00201">
    <property type="entry name" value="UDPGT"/>
    <property type="match status" value="1"/>
</dbReference>
<dbReference type="EMBL" id="JAIFRP010004357">
    <property type="protein sequence ID" value="KAK2577353.1"/>
    <property type="molecule type" value="Genomic_DNA"/>
</dbReference>
<dbReference type="SUPFAM" id="SSF53756">
    <property type="entry name" value="UDP-Glycosyltransferase/glycogen phosphorylase"/>
    <property type="match status" value="1"/>
</dbReference>
<evidence type="ECO:0000256" key="4">
    <source>
        <dbReference type="RuleBase" id="RU003718"/>
    </source>
</evidence>
<evidence type="ECO:0000256" key="1">
    <source>
        <dbReference type="ARBA" id="ARBA00009995"/>
    </source>
</evidence>
<evidence type="ECO:0000256" key="3">
    <source>
        <dbReference type="ARBA" id="ARBA00022679"/>
    </source>
</evidence>
<dbReference type="AlphaFoldDB" id="A0AAD9VJX6"/>
<organism evidence="7 8">
    <name type="scientific">Odynerus spinipes</name>
    <dbReference type="NCBI Taxonomy" id="1348599"/>
    <lineage>
        <taxon>Eukaryota</taxon>
        <taxon>Metazoa</taxon>
        <taxon>Ecdysozoa</taxon>
        <taxon>Arthropoda</taxon>
        <taxon>Hexapoda</taxon>
        <taxon>Insecta</taxon>
        <taxon>Pterygota</taxon>
        <taxon>Neoptera</taxon>
        <taxon>Endopterygota</taxon>
        <taxon>Hymenoptera</taxon>
        <taxon>Apocrita</taxon>
        <taxon>Aculeata</taxon>
        <taxon>Vespoidea</taxon>
        <taxon>Vespidae</taxon>
        <taxon>Eumeninae</taxon>
        <taxon>Odynerus</taxon>
    </lineage>
</organism>
<reference evidence="7" key="1">
    <citation type="submission" date="2021-08" db="EMBL/GenBank/DDBJ databases">
        <authorList>
            <person name="Misof B."/>
            <person name="Oliver O."/>
            <person name="Podsiadlowski L."/>
            <person name="Donath A."/>
            <person name="Peters R."/>
            <person name="Mayer C."/>
            <person name="Rust J."/>
            <person name="Gunkel S."/>
            <person name="Lesny P."/>
            <person name="Martin S."/>
            <person name="Oeyen J.P."/>
            <person name="Petersen M."/>
            <person name="Panagiotis P."/>
            <person name="Wilbrandt J."/>
            <person name="Tanja T."/>
        </authorList>
    </citation>
    <scope>NUCLEOTIDE SEQUENCE</scope>
    <source>
        <strain evidence="7">GBR_01_08_01A</strain>
        <tissue evidence="7">Thorax + abdomen</tissue>
    </source>
</reference>
<accession>A0AAD9VJX6</accession>
<evidence type="ECO:0000313" key="8">
    <source>
        <dbReference type="Proteomes" id="UP001258017"/>
    </source>
</evidence>
<keyword evidence="5" id="KW-1133">Transmembrane helix</keyword>
<dbReference type="Gene3D" id="3.40.50.2000">
    <property type="entry name" value="Glycogen Phosphorylase B"/>
    <property type="match status" value="1"/>
</dbReference>
<sequence length="553" mass="63861">MFARSKNYLWVLLVLCVFYFETKDASQFVKKDDRKLKILCVFPHPGRSHFYVVRPLLEELARRGHDLTVISYFPRTNSSKTKEPLPNYKDISLVNEKYNVFYEPIDLTQIHHLPIRTLLTELSIIRTFGQQSCDNSANNPEVQQLLRSNEKFDLIFMENFNTDCFLGFVHKFKVPFVGITTCQIMVWTNDRIGNPDDAANIPAVFVDRKKPMGFLDRVANYLWIRVQNAAYDFWYDPAHRVAAEKLFGPDLPSFKDIARNQSALLANTHFSLHGARPYLPNVVEIGGIHLPNSTKPLPRDIKRFLDDAKEGVLYFSLGSMIKATSMPPAKLQTIFNVLRSIPRKVIWKWEADDLSGKPDNVFISRWLPQFDILHHPNVKAYLGHAGLLGLTEAVYLGVPMVLMPMYGDQFTNAAAAEYRGVAVLIEYEEINENILRHALDEIFNNTRYRENVKKLSKAFRDRPLSPMETAVWWIEYIGKGNDLAYIRSDAAERPWYQRQLIDVVLFLILLSLFIVYGVYRLFKYLLSFFVGVKGRRSGTTSVAAEKKRSKKRD</sequence>
<feature type="transmembrane region" description="Helical" evidence="5">
    <location>
        <begin position="500"/>
        <end position="519"/>
    </location>
</feature>
<evidence type="ECO:0000256" key="5">
    <source>
        <dbReference type="SAM" id="Phobius"/>
    </source>
</evidence>
<dbReference type="Proteomes" id="UP001258017">
    <property type="component" value="Unassembled WGS sequence"/>
</dbReference>
<protein>
    <recommendedName>
        <fullName evidence="9">Glucuronosyltransferase</fullName>
    </recommendedName>
</protein>
<dbReference type="PANTHER" id="PTHR48043:SF114">
    <property type="entry name" value="IP04436P-RELATED"/>
    <property type="match status" value="1"/>
</dbReference>
<keyword evidence="6" id="KW-0732">Signal</keyword>
<dbReference type="GO" id="GO:0008194">
    <property type="term" value="F:UDP-glycosyltransferase activity"/>
    <property type="evidence" value="ECO:0007669"/>
    <property type="project" value="InterPro"/>
</dbReference>
<evidence type="ECO:0000256" key="6">
    <source>
        <dbReference type="SAM" id="SignalP"/>
    </source>
</evidence>
<evidence type="ECO:0000313" key="7">
    <source>
        <dbReference type="EMBL" id="KAK2577353.1"/>
    </source>
</evidence>
<dbReference type="InterPro" id="IPR002213">
    <property type="entry name" value="UDP_glucos_trans"/>
</dbReference>
<dbReference type="CDD" id="cd03784">
    <property type="entry name" value="GT1_Gtf-like"/>
    <property type="match status" value="1"/>
</dbReference>
<reference evidence="7" key="2">
    <citation type="journal article" date="2023" name="Commun. Biol.">
        <title>Intrasexual cuticular hydrocarbon dimorphism in a wasp sheds light on hydrocarbon biosynthesis genes in Hymenoptera.</title>
        <authorList>
            <person name="Moris V.C."/>
            <person name="Podsiadlowski L."/>
            <person name="Martin S."/>
            <person name="Oeyen J.P."/>
            <person name="Donath A."/>
            <person name="Petersen M."/>
            <person name="Wilbrandt J."/>
            <person name="Misof B."/>
            <person name="Liedtke D."/>
            <person name="Thamm M."/>
            <person name="Scheiner R."/>
            <person name="Schmitt T."/>
            <person name="Niehuis O."/>
        </authorList>
    </citation>
    <scope>NUCLEOTIDE SEQUENCE</scope>
    <source>
        <strain evidence="7">GBR_01_08_01A</strain>
    </source>
</reference>
<keyword evidence="2 4" id="KW-0328">Glycosyltransferase</keyword>
<dbReference type="InterPro" id="IPR050271">
    <property type="entry name" value="UDP-glycosyltransferase"/>
</dbReference>
<keyword evidence="3 4" id="KW-0808">Transferase</keyword>
<dbReference type="PANTHER" id="PTHR48043">
    <property type="entry name" value="EG:EG0003.4 PROTEIN-RELATED"/>
    <property type="match status" value="1"/>
</dbReference>
<evidence type="ECO:0000256" key="2">
    <source>
        <dbReference type="ARBA" id="ARBA00022676"/>
    </source>
</evidence>
<dbReference type="InterPro" id="IPR035595">
    <property type="entry name" value="UDP_glycos_trans_CS"/>
</dbReference>
<evidence type="ECO:0008006" key="9">
    <source>
        <dbReference type="Google" id="ProtNLM"/>
    </source>
</evidence>
<keyword evidence="5" id="KW-0812">Transmembrane</keyword>
<proteinExistence type="inferred from homology"/>
<comment type="caution">
    <text evidence="7">The sequence shown here is derived from an EMBL/GenBank/DDBJ whole genome shotgun (WGS) entry which is preliminary data.</text>
</comment>
<dbReference type="PROSITE" id="PS00375">
    <property type="entry name" value="UDPGT"/>
    <property type="match status" value="1"/>
</dbReference>